<dbReference type="RefSeq" id="WP_138565246.1">
    <property type="nucleotide sequence ID" value="NZ_CP040602.1"/>
</dbReference>
<dbReference type="Pfam" id="PF02635">
    <property type="entry name" value="DsrE"/>
    <property type="match status" value="1"/>
</dbReference>
<reference evidence="1 2" key="1">
    <citation type="submission" date="2019-05" db="EMBL/GenBank/DDBJ databases">
        <title>Thiomicrorhabdus sediminis sp. nov, a novel sulfur-oxidizing bacterium isolated from coastal sediment.</title>
        <authorList>
            <person name="Liu X."/>
        </authorList>
    </citation>
    <scope>NUCLEOTIDE SEQUENCE [LARGE SCALE GENOMIC DNA]</scope>
    <source>
        <strain evidence="1 2">G1</strain>
    </source>
</reference>
<dbReference type="KEGG" id="thig:FE785_07965"/>
<evidence type="ECO:0000313" key="1">
    <source>
        <dbReference type="EMBL" id="QCU90572.1"/>
    </source>
</evidence>
<name>A0A4P9K6A6_9GAMM</name>
<accession>A0A4P9K6A6</accession>
<protein>
    <submittedName>
        <fullName evidence="1">DsrE family protein</fullName>
    </submittedName>
</protein>
<dbReference type="AlphaFoldDB" id="A0A4P9K6A6"/>
<proteinExistence type="predicted"/>
<dbReference type="Proteomes" id="UP000304864">
    <property type="component" value="Chromosome"/>
</dbReference>
<organism evidence="1 2">
    <name type="scientific">Thiomicrorhabdus sediminis</name>
    <dbReference type="NCBI Taxonomy" id="2580412"/>
    <lineage>
        <taxon>Bacteria</taxon>
        <taxon>Pseudomonadati</taxon>
        <taxon>Pseudomonadota</taxon>
        <taxon>Gammaproteobacteria</taxon>
        <taxon>Thiotrichales</taxon>
        <taxon>Piscirickettsiaceae</taxon>
        <taxon>Thiomicrorhabdus</taxon>
    </lineage>
</organism>
<keyword evidence="2" id="KW-1185">Reference proteome</keyword>
<dbReference type="OrthoDB" id="9807925at2"/>
<dbReference type="EMBL" id="CP040602">
    <property type="protein sequence ID" value="QCU90572.1"/>
    <property type="molecule type" value="Genomic_DNA"/>
</dbReference>
<dbReference type="SUPFAM" id="SSF75169">
    <property type="entry name" value="DsrEFH-like"/>
    <property type="match status" value="1"/>
</dbReference>
<dbReference type="InterPro" id="IPR003787">
    <property type="entry name" value="Sulphur_relay_DsrE/F-like"/>
</dbReference>
<evidence type="ECO:0000313" key="2">
    <source>
        <dbReference type="Proteomes" id="UP000304864"/>
    </source>
</evidence>
<dbReference type="InterPro" id="IPR027396">
    <property type="entry name" value="DsrEFH-like"/>
</dbReference>
<gene>
    <name evidence="1" type="ORF">FE785_07965</name>
</gene>
<sequence length="124" mass="13099">MKAAILIHSDPSTGTEEALGRVFNALAVAHDLKQKNQEVRVLFIGTGTRWLAELSKADHPVHDLFEGVKDKIEGASSACSDAFGAADDVKASGFELLTGNQLPGTSGLPSIADLMADGYQVLVY</sequence>